<dbReference type="InterPro" id="IPR017439">
    <property type="entry name" value="Amidohydrolase"/>
</dbReference>
<evidence type="ECO:0000313" key="4">
    <source>
        <dbReference type="EMBL" id="KAB7656830.1"/>
    </source>
</evidence>
<dbReference type="GO" id="GO:0005737">
    <property type="term" value="C:cytoplasm"/>
    <property type="evidence" value="ECO:0007669"/>
    <property type="project" value="TreeGrafter"/>
</dbReference>
<sequence>MTAFTKEQYIEEMVATRRKIHQMPEEGWTEFETSWLITERLRSLGLKPLLGLKVINPNAVMGRDPKLVAEAIERAKSHGVPQSFIDETEGYTGVVAVIDTGRPGPVTAFRADMDCVVVSESNSKDHVPTACGFASKHPGFMHACGHDSHSSIALEVCRWLVDHKDELKGKFKVLFQPAEEGVRGGNAMAASGIVDDCDYLIGGHVGTFAKLGEVGLMTGGFLASTKIDVHFHGRPSHAGSDPEKGRSALMAACAAAMMMQGIPRSGEGVTRIAVGKLNAGEGRNVTPVHADMQLEVRGATGEVNEYMVQNVRNIVEGVKRAYEVEGEIVKAGEATTLTVCPDLIDMVEEEAKKIEGVKRTFREDKPAGSEDCTVLIKRVVDHGGKAAYFMFGCNHHGHHRADFEIQDETSMPIGFEVFCRMAKRLNGI</sequence>
<proteinExistence type="predicted"/>
<feature type="binding site" evidence="2">
    <location>
        <position position="146"/>
    </location>
    <ligand>
        <name>Mn(2+)</name>
        <dbReference type="ChEBI" id="CHEBI:29035"/>
        <label>2</label>
    </ligand>
</feature>
<dbReference type="OrthoDB" id="9156083at2"/>
<protein>
    <submittedName>
        <fullName evidence="4">M20 family metallo-hydrolase</fullName>
    </submittedName>
</protein>
<dbReference type="NCBIfam" id="TIGR01891">
    <property type="entry name" value="amidohydrolases"/>
    <property type="match status" value="1"/>
</dbReference>
<accession>A0A6I1EMG8</accession>
<dbReference type="PANTHER" id="PTHR30575:SF3">
    <property type="entry name" value="PEPTIDASE M20 DIMERISATION DOMAIN-CONTAINING PROTEIN"/>
    <property type="match status" value="1"/>
</dbReference>
<reference evidence="4 5" key="1">
    <citation type="submission" date="2019-10" db="EMBL/GenBank/DDBJ databases">
        <title>Genome diversity of Sutterella seckii.</title>
        <authorList>
            <person name="Chaplin A.V."/>
            <person name="Sokolova S.R."/>
            <person name="Mosin K.A."/>
            <person name="Ivanova E.L."/>
            <person name="Kochetkova T.O."/>
            <person name="Goltsov A.Y."/>
            <person name="Trofimov D.Y."/>
            <person name="Efimov B.A."/>
        </authorList>
    </citation>
    <scope>NUCLEOTIDE SEQUENCE [LARGE SCALE GENOMIC DNA]</scope>
    <source>
        <strain evidence="4 5">ASD393</strain>
    </source>
</reference>
<feature type="domain" description="Peptidase M20 dimerisation" evidence="3">
    <location>
        <begin position="227"/>
        <end position="321"/>
    </location>
</feature>
<evidence type="ECO:0000256" key="1">
    <source>
        <dbReference type="ARBA" id="ARBA00022801"/>
    </source>
</evidence>
<feature type="binding site" evidence="2">
    <location>
        <position position="180"/>
    </location>
    <ligand>
        <name>Mn(2+)</name>
        <dbReference type="ChEBI" id="CHEBI:29035"/>
        <label>2</label>
    </ligand>
</feature>
<dbReference type="EMBL" id="WEHX01000066">
    <property type="protein sequence ID" value="KAB7656830.1"/>
    <property type="molecule type" value="Genomic_DNA"/>
</dbReference>
<dbReference type="Pfam" id="PF07687">
    <property type="entry name" value="M20_dimer"/>
    <property type="match status" value="1"/>
</dbReference>
<dbReference type="InterPro" id="IPR036264">
    <property type="entry name" value="Bact_exopeptidase_dim_dom"/>
</dbReference>
<dbReference type="InterPro" id="IPR011650">
    <property type="entry name" value="Peptidase_M20_dimer"/>
</dbReference>
<dbReference type="GO" id="GO:0046657">
    <property type="term" value="P:folic acid catabolic process"/>
    <property type="evidence" value="ECO:0007669"/>
    <property type="project" value="TreeGrafter"/>
</dbReference>
<dbReference type="PIRSF" id="PIRSF005962">
    <property type="entry name" value="Pept_M20D_amidohydro"/>
    <property type="match status" value="1"/>
</dbReference>
<dbReference type="SUPFAM" id="SSF53187">
    <property type="entry name" value="Zn-dependent exopeptidases"/>
    <property type="match status" value="1"/>
</dbReference>
<dbReference type="Pfam" id="PF01546">
    <property type="entry name" value="Peptidase_M20"/>
    <property type="match status" value="1"/>
</dbReference>
<dbReference type="InterPro" id="IPR002933">
    <property type="entry name" value="Peptidase_M20"/>
</dbReference>
<dbReference type="GO" id="GO:0016805">
    <property type="term" value="F:dipeptidase activity"/>
    <property type="evidence" value="ECO:0007669"/>
    <property type="project" value="TreeGrafter"/>
</dbReference>
<gene>
    <name evidence="4" type="ORF">GBM95_08690</name>
</gene>
<dbReference type="PANTHER" id="PTHR30575">
    <property type="entry name" value="PEPTIDASE M20"/>
    <property type="match status" value="1"/>
</dbReference>
<dbReference type="RefSeq" id="WP_152158741.1">
    <property type="nucleotide sequence ID" value="NZ_WEHX01000066.1"/>
</dbReference>
<feature type="binding site" evidence="2">
    <location>
        <position position="399"/>
    </location>
    <ligand>
        <name>Mn(2+)</name>
        <dbReference type="ChEBI" id="CHEBI:29035"/>
        <label>2</label>
    </ligand>
</feature>
<keyword evidence="2" id="KW-0464">Manganese</keyword>
<dbReference type="SUPFAM" id="SSF55031">
    <property type="entry name" value="Bacterial exopeptidase dimerisation domain"/>
    <property type="match status" value="1"/>
</dbReference>
<name>A0A6I1EMG8_9BURK</name>
<dbReference type="InterPro" id="IPR052030">
    <property type="entry name" value="Peptidase_M20/M20A_hydrolases"/>
</dbReference>
<comment type="caution">
    <text evidence="4">The sequence shown here is derived from an EMBL/GenBank/DDBJ whole genome shotgun (WGS) entry which is preliminary data.</text>
</comment>
<dbReference type="Proteomes" id="UP000430564">
    <property type="component" value="Unassembled WGS sequence"/>
</dbReference>
<keyword evidence="1 4" id="KW-0378">Hydrolase</keyword>
<dbReference type="GO" id="GO:0046872">
    <property type="term" value="F:metal ion binding"/>
    <property type="evidence" value="ECO:0007669"/>
    <property type="project" value="UniProtKB-KW"/>
</dbReference>
<dbReference type="GO" id="GO:0071713">
    <property type="term" value="F:para-aminobenzoyl-glutamate hydrolase activity"/>
    <property type="evidence" value="ECO:0007669"/>
    <property type="project" value="TreeGrafter"/>
</dbReference>
<evidence type="ECO:0000256" key="2">
    <source>
        <dbReference type="PIRSR" id="PIRSR005962-1"/>
    </source>
</evidence>
<dbReference type="AlphaFoldDB" id="A0A6I1EMG8"/>
<comment type="cofactor">
    <cofactor evidence="2">
        <name>Mn(2+)</name>
        <dbReference type="ChEBI" id="CHEBI:29035"/>
    </cofactor>
    <text evidence="2">The Mn(2+) ion enhances activity.</text>
</comment>
<keyword evidence="2" id="KW-0479">Metal-binding</keyword>
<evidence type="ECO:0000259" key="3">
    <source>
        <dbReference type="Pfam" id="PF07687"/>
    </source>
</evidence>
<feature type="binding site" evidence="2">
    <location>
        <position position="204"/>
    </location>
    <ligand>
        <name>Mn(2+)</name>
        <dbReference type="ChEBI" id="CHEBI:29035"/>
        <label>2</label>
    </ligand>
</feature>
<dbReference type="Gene3D" id="3.40.630.10">
    <property type="entry name" value="Zn peptidases"/>
    <property type="match status" value="2"/>
</dbReference>
<evidence type="ECO:0000313" key="5">
    <source>
        <dbReference type="Proteomes" id="UP000430564"/>
    </source>
</evidence>
<organism evidence="4 5">
    <name type="scientific">Sutterella seckii</name>
    <dbReference type="NCBI Taxonomy" id="1944635"/>
    <lineage>
        <taxon>Bacteria</taxon>
        <taxon>Pseudomonadati</taxon>
        <taxon>Pseudomonadota</taxon>
        <taxon>Betaproteobacteria</taxon>
        <taxon>Burkholderiales</taxon>
        <taxon>Sutterellaceae</taxon>
        <taxon>Sutterella</taxon>
    </lineage>
</organism>
<feature type="binding site" evidence="2">
    <location>
        <position position="144"/>
    </location>
    <ligand>
        <name>Mn(2+)</name>
        <dbReference type="ChEBI" id="CHEBI:29035"/>
        <label>2</label>
    </ligand>
</feature>